<accession>A0ABW3FPV0</accession>
<comment type="caution">
    <text evidence="4">The sequence shown here is derived from an EMBL/GenBank/DDBJ whole genome shotgun (WGS) entry which is preliminary data.</text>
</comment>
<dbReference type="InterPro" id="IPR023696">
    <property type="entry name" value="Ureohydrolase_dom_sf"/>
</dbReference>
<dbReference type="InterPro" id="IPR000286">
    <property type="entry name" value="HDACs"/>
</dbReference>
<feature type="domain" description="Histone deacetylase" evidence="3">
    <location>
        <begin position="36"/>
        <end position="325"/>
    </location>
</feature>
<evidence type="ECO:0000256" key="2">
    <source>
        <dbReference type="ARBA" id="ARBA00022801"/>
    </source>
</evidence>
<evidence type="ECO:0000259" key="3">
    <source>
        <dbReference type="Pfam" id="PF00850"/>
    </source>
</evidence>
<dbReference type="Gene3D" id="3.40.800.20">
    <property type="entry name" value="Histone deacetylase domain"/>
    <property type="match status" value="1"/>
</dbReference>
<keyword evidence="5" id="KW-1185">Reference proteome</keyword>
<dbReference type="RefSeq" id="WP_263250683.1">
    <property type="nucleotide sequence ID" value="NZ_BAABLT010000033.1"/>
</dbReference>
<dbReference type="PANTHER" id="PTHR10625:SF31">
    <property type="entry name" value="HISTONE DEACETYLASE DOMAIN-CONTAINING PROTEIN"/>
    <property type="match status" value="1"/>
</dbReference>
<dbReference type="PRINTS" id="PR01270">
    <property type="entry name" value="HDASUPER"/>
</dbReference>
<dbReference type="PRINTS" id="PR01271">
    <property type="entry name" value="HISDACETLASE"/>
</dbReference>
<dbReference type="CDD" id="cd09996">
    <property type="entry name" value="HDAC_classII_1"/>
    <property type="match status" value="1"/>
</dbReference>
<name>A0ABW3FPV0_9PSEU</name>
<dbReference type="Pfam" id="PF00850">
    <property type="entry name" value="Hist_deacetyl"/>
    <property type="match status" value="1"/>
</dbReference>
<sequence>MTTGYVWQSIYGWHDTGSAAGLFGAAPLSGIQPGQHFEHPDTKRRVHELVESSGLLADLVRLDPVPVGPEQVLRVHDESYVEWLSAASTSGGGALGGQGSSPFGRDSFEIALLAAGGTMAAALAVLRGVVDNAYALVRPPGHHATRTHGMGFCLLNNLAITAAELLQAEEVDRIAVVDFDVHHGNGTQAIFYDDPRVLTISVHQDNNYPANSGNLAENGEGEGKGTALNIPLPPGSGNGAYQAAFSRVVLAALEQHEPDIIMVAAGYDAGGGDPLGRQMVSSSTYRWMARMLVDAAWELCDGRLVVSHEGGYDPNTVPFHTLAVLESLSGVRTDVVDPYEQVHARMGGQDLQPHQEAVIDQAAKLVANIPPRKNWNL</sequence>
<keyword evidence="2" id="KW-0378">Hydrolase</keyword>
<evidence type="ECO:0000313" key="4">
    <source>
        <dbReference type="EMBL" id="MFD0918884.1"/>
    </source>
</evidence>
<evidence type="ECO:0000256" key="1">
    <source>
        <dbReference type="ARBA" id="ARBA00005947"/>
    </source>
</evidence>
<dbReference type="InterPro" id="IPR037138">
    <property type="entry name" value="His_deacetylse_dom_sf"/>
</dbReference>
<evidence type="ECO:0000313" key="5">
    <source>
        <dbReference type="Proteomes" id="UP001597018"/>
    </source>
</evidence>
<protein>
    <submittedName>
        <fullName evidence="4">Class II histone deacetylase</fullName>
    </submittedName>
</protein>
<organism evidence="4 5">
    <name type="scientific">Saccharopolyspora rosea</name>
    <dbReference type="NCBI Taxonomy" id="524884"/>
    <lineage>
        <taxon>Bacteria</taxon>
        <taxon>Bacillati</taxon>
        <taxon>Actinomycetota</taxon>
        <taxon>Actinomycetes</taxon>
        <taxon>Pseudonocardiales</taxon>
        <taxon>Pseudonocardiaceae</taxon>
        <taxon>Saccharopolyspora</taxon>
    </lineage>
</organism>
<dbReference type="InterPro" id="IPR003084">
    <property type="entry name" value="HDAC_I/II"/>
</dbReference>
<dbReference type="EMBL" id="JBHTIW010000002">
    <property type="protein sequence ID" value="MFD0918884.1"/>
    <property type="molecule type" value="Genomic_DNA"/>
</dbReference>
<dbReference type="PANTHER" id="PTHR10625">
    <property type="entry name" value="HISTONE DEACETYLASE HDAC1-RELATED"/>
    <property type="match status" value="1"/>
</dbReference>
<gene>
    <name evidence="4" type="ORF">ACFQ16_03930</name>
</gene>
<proteinExistence type="inferred from homology"/>
<comment type="similarity">
    <text evidence="1">Belongs to the histone deacetylase family.</text>
</comment>
<dbReference type="SUPFAM" id="SSF52768">
    <property type="entry name" value="Arginase/deacetylase"/>
    <property type="match status" value="1"/>
</dbReference>
<dbReference type="InterPro" id="IPR023801">
    <property type="entry name" value="His_deacetylse_dom"/>
</dbReference>
<dbReference type="Proteomes" id="UP001597018">
    <property type="component" value="Unassembled WGS sequence"/>
</dbReference>
<reference evidence="5" key="1">
    <citation type="journal article" date="2019" name="Int. J. Syst. Evol. Microbiol.">
        <title>The Global Catalogue of Microorganisms (GCM) 10K type strain sequencing project: providing services to taxonomists for standard genome sequencing and annotation.</title>
        <authorList>
            <consortium name="The Broad Institute Genomics Platform"/>
            <consortium name="The Broad Institute Genome Sequencing Center for Infectious Disease"/>
            <person name="Wu L."/>
            <person name="Ma J."/>
        </authorList>
    </citation>
    <scope>NUCLEOTIDE SEQUENCE [LARGE SCALE GENOMIC DNA]</scope>
    <source>
        <strain evidence="5">CCUG 56401</strain>
    </source>
</reference>